<feature type="compositionally biased region" description="Low complexity" evidence="6">
    <location>
        <begin position="292"/>
        <end position="307"/>
    </location>
</feature>
<comment type="subcellular location">
    <subcellularLocation>
        <location evidence="2 5">Secreted</location>
    </subcellularLocation>
</comment>
<dbReference type="Pfam" id="PF03443">
    <property type="entry name" value="AA9"/>
    <property type="match status" value="1"/>
</dbReference>
<keyword evidence="10" id="KW-1185">Reference proteome</keyword>
<keyword evidence="4 5" id="KW-1015">Disulfide bond</keyword>
<evidence type="ECO:0000256" key="6">
    <source>
        <dbReference type="SAM" id="MobiDB-lite"/>
    </source>
</evidence>
<keyword evidence="5" id="KW-0624">Polysaccharide degradation</keyword>
<dbReference type="EMBL" id="JAACFV010000255">
    <property type="protein sequence ID" value="KAF7502412.1"/>
    <property type="molecule type" value="Genomic_DNA"/>
</dbReference>
<dbReference type="GO" id="GO:0005576">
    <property type="term" value="C:extracellular region"/>
    <property type="evidence" value="ECO:0007669"/>
    <property type="project" value="UniProtKB-SubCell"/>
</dbReference>
<dbReference type="AlphaFoldDB" id="A0A8H7A767"/>
<dbReference type="EC" id="1.14.99.56" evidence="5"/>
<feature type="chain" id="PRO_5034934170" description="AA9 family lytic polysaccharide monooxygenase" evidence="7">
    <location>
        <begin position="22"/>
        <end position="491"/>
    </location>
</feature>
<evidence type="ECO:0000256" key="7">
    <source>
        <dbReference type="SAM" id="SignalP"/>
    </source>
</evidence>
<dbReference type="Gene3D" id="2.70.50.70">
    <property type="match status" value="1"/>
</dbReference>
<protein>
    <recommendedName>
        <fullName evidence="5">AA9 family lytic polysaccharide monooxygenase</fullName>
        <ecNumber evidence="5">1.14.99.56</ecNumber>
    </recommendedName>
    <alternativeName>
        <fullName evidence="5">Endo-beta-1,4-glucanase</fullName>
    </alternativeName>
    <alternativeName>
        <fullName evidence="5">Glycosyl hydrolase 61 family protein</fullName>
    </alternativeName>
</protein>
<name>A0A8H7A767_9EURO</name>
<dbReference type="InterPro" id="IPR049892">
    <property type="entry name" value="AA9"/>
</dbReference>
<evidence type="ECO:0000313" key="10">
    <source>
        <dbReference type="Proteomes" id="UP000606974"/>
    </source>
</evidence>
<feature type="signal peptide" evidence="7">
    <location>
        <begin position="1"/>
        <end position="21"/>
    </location>
</feature>
<dbReference type="InterPro" id="IPR005103">
    <property type="entry name" value="AA9_LPMO"/>
</dbReference>
<dbReference type="GO" id="GO:0030245">
    <property type="term" value="P:cellulose catabolic process"/>
    <property type="evidence" value="ECO:0007669"/>
    <property type="project" value="UniProtKB-UniRule"/>
</dbReference>
<proteinExistence type="predicted"/>
<dbReference type="PANTHER" id="PTHR33353:SF32">
    <property type="entry name" value="ENDO-BETA-1,4-GLUCANASE D"/>
    <property type="match status" value="1"/>
</dbReference>
<sequence>MHITAAKSTLAALALLGSVQAHTRFTTLFVDGHNQGDAVCIRMDMNANTCNSPIAGIQSPEMACGRNGEKGVARVCPAKAGSTLTFEFREWVDGSRPGALNPGHEGPCTVYMKKVESGIADNNAAGDGWFKIWDEGFDEAAGKWCINKMIDNNGHLSVNVPSDIEGGYYLVRPELLALHAAQDSPPDPQFYVGCAQIYLESTGSAKPATITIPENYVDISMPGLTFNIYSKPLALPYPMYGPSAYNGGGTANAPRSPVSSSSAVASSSTSDYVQASESTTPDAPATSDAVETDSTATDDAGTDGSDAYDIPANIVEVDDTQADDNEVDGAEEDDAEADDTSDDECNAEESEGESKSDEPESSSSYSRRDVQIEGLKPEGCIMVNANWCGFEVKSYSDENGCWSASADCWTQSRACFDQAPPTGAKNCDLWNDKCNHLDDTCHAKQFTGPPDAGKDLTPTPPDLAATASRKLMALVKKYESHVMRRAYRARQ</sequence>
<dbReference type="CDD" id="cd21175">
    <property type="entry name" value="LPMO_AA9"/>
    <property type="match status" value="1"/>
</dbReference>
<evidence type="ECO:0000259" key="8">
    <source>
        <dbReference type="Pfam" id="PF03443"/>
    </source>
</evidence>
<evidence type="ECO:0000256" key="2">
    <source>
        <dbReference type="ARBA" id="ARBA00004613"/>
    </source>
</evidence>
<feature type="compositionally biased region" description="Polar residues" evidence="6">
    <location>
        <begin position="271"/>
        <end position="281"/>
    </location>
</feature>
<evidence type="ECO:0000313" key="9">
    <source>
        <dbReference type="EMBL" id="KAF7502412.1"/>
    </source>
</evidence>
<dbReference type="GO" id="GO:0008810">
    <property type="term" value="F:cellulase activity"/>
    <property type="evidence" value="ECO:0007669"/>
    <property type="project" value="UniProtKB-UniRule"/>
</dbReference>
<keyword evidence="5" id="KW-0136">Cellulose degradation</keyword>
<comment type="catalytic activity">
    <reaction evidence="5">
        <text>[(1-&gt;4)-beta-D-glucosyl]n+m + reduced acceptor + O2 = 4-dehydro-beta-D-glucosyl-[(1-&gt;4)-beta-D-glucosyl]n-1 + [(1-&gt;4)-beta-D-glucosyl]m + acceptor + H2O.</text>
        <dbReference type="EC" id="1.14.99.56"/>
    </reaction>
</comment>
<comment type="cofactor">
    <cofactor evidence="1">
        <name>Cu(2+)</name>
        <dbReference type="ChEBI" id="CHEBI:29036"/>
    </cofactor>
</comment>
<keyword evidence="3 5" id="KW-0964">Secreted</keyword>
<comment type="caution">
    <text evidence="9">The sequence shown here is derived from an EMBL/GenBank/DDBJ whole genome shotgun (WGS) entry which is preliminary data.</text>
</comment>
<dbReference type="GO" id="GO:0030248">
    <property type="term" value="F:cellulose binding"/>
    <property type="evidence" value="ECO:0007669"/>
    <property type="project" value="UniProtKB-UniRule"/>
</dbReference>
<reference evidence="9" key="1">
    <citation type="submission" date="2020-02" db="EMBL/GenBank/DDBJ databases">
        <authorList>
            <person name="Palmer J.M."/>
        </authorList>
    </citation>
    <scope>NUCLEOTIDE SEQUENCE</scope>
    <source>
        <strain evidence="9">EPUS1.4</strain>
        <tissue evidence="9">Thallus</tissue>
    </source>
</reference>
<dbReference type="PANTHER" id="PTHR33353">
    <property type="entry name" value="PUTATIVE (AFU_ORTHOLOGUE AFUA_1G12560)-RELATED"/>
    <property type="match status" value="1"/>
</dbReference>
<feature type="compositionally biased region" description="Low complexity" evidence="6">
    <location>
        <begin position="256"/>
        <end position="270"/>
    </location>
</feature>
<feature type="region of interest" description="Disordered" evidence="6">
    <location>
        <begin position="250"/>
        <end position="369"/>
    </location>
</feature>
<evidence type="ECO:0000256" key="3">
    <source>
        <dbReference type="ARBA" id="ARBA00022525"/>
    </source>
</evidence>
<evidence type="ECO:0000256" key="4">
    <source>
        <dbReference type="ARBA" id="ARBA00023157"/>
    </source>
</evidence>
<keyword evidence="7" id="KW-0732">Signal</keyword>
<gene>
    <name evidence="9" type="ORF">GJ744_005831</name>
</gene>
<dbReference type="Proteomes" id="UP000606974">
    <property type="component" value="Unassembled WGS sequence"/>
</dbReference>
<evidence type="ECO:0000256" key="5">
    <source>
        <dbReference type="RuleBase" id="RU368122"/>
    </source>
</evidence>
<organism evidence="9 10">
    <name type="scientific">Endocarpon pusillum</name>
    <dbReference type="NCBI Taxonomy" id="364733"/>
    <lineage>
        <taxon>Eukaryota</taxon>
        <taxon>Fungi</taxon>
        <taxon>Dikarya</taxon>
        <taxon>Ascomycota</taxon>
        <taxon>Pezizomycotina</taxon>
        <taxon>Eurotiomycetes</taxon>
        <taxon>Chaetothyriomycetidae</taxon>
        <taxon>Verrucariales</taxon>
        <taxon>Verrucariaceae</taxon>
        <taxon>Endocarpon</taxon>
    </lineage>
</organism>
<comment type="function">
    <text evidence="5">Lytic polysaccharide monooxygenase (LMPO) that depolymerizes crystalline and amorphous polysaccharides via the oxidation of scissile alpha- or beta-(1-4)-glycosidic bonds, yielding C1 and/or C4 oxidation products. Catalysis by LPMOs requires the reduction of the active-site copper from Cu(II) to Cu(I) by a reducing agent and H(2)O(2) or O(2) as a cosubstrate.</text>
</comment>
<evidence type="ECO:0000256" key="1">
    <source>
        <dbReference type="ARBA" id="ARBA00001973"/>
    </source>
</evidence>
<accession>A0A8H7A767</accession>
<keyword evidence="5" id="KW-0119">Carbohydrate metabolism</keyword>
<comment type="domain">
    <text evidence="5">Has a modular structure: an endo-beta-1,4-glucanase catalytic module at the N-terminus, a linker rich in serines and threonines, and a C-terminal carbohydrate-binding module (CBM).</text>
</comment>
<feature type="compositionally biased region" description="Acidic residues" evidence="6">
    <location>
        <begin position="316"/>
        <end position="351"/>
    </location>
</feature>
<dbReference type="OrthoDB" id="5985073at2759"/>
<feature type="domain" description="Auxiliary Activity family 9 catalytic" evidence="8">
    <location>
        <begin position="22"/>
        <end position="231"/>
    </location>
</feature>